<gene>
    <name evidence="2" type="ORF">CK820_G0014806</name>
</gene>
<dbReference type="SUPFAM" id="SSF50891">
    <property type="entry name" value="Cyclophilin-like"/>
    <property type="match status" value="1"/>
</dbReference>
<protein>
    <submittedName>
        <fullName evidence="2">PPIL3 isoform 4</fullName>
    </submittedName>
</protein>
<dbReference type="SMR" id="A0A2J8N508"/>
<dbReference type="AlphaFoldDB" id="A0A2J8N508"/>
<dbReference type="Gene3D" id="2.40.100.10">
    <property type="entry name" value="Cyclophilin-like"/>
    <property type="match status" value="1"/>
</dbReference>
<reference evidence="2 3" key="1">
    <citation type="submission" date="2017-12" db="EMBL/GenBank/DDBJ databases">
        <title>High-resolution comparative analysis of great ape genomes.</title>
        <authorList>
            <person name="Pollen A."/>
            <person name="Hastie A."/>
            <person name="Hormozdiari F."/>
            <person name="Dougherty M."/>
            <person name="Liu R."/>
            <person name="Chaisson M."/>
            <person name="Hoppe E."/>
            <person name="Hill C."/>
            <person name="Pang A."/>
            <person name="Hillier L."/>
            <person name="Baker C."/>
            <person name="Armstrong J."/>
            <person name="Shendure J."/>
            <person name="Paten B."/>
            <person name="Wilson R."/>
            <person name="Chao H."/>
            <person name="Schneider V."/>
            <person name="Ventura M."/>
            <person name="Kronenberg Z."/>
            <person name="Murali S."/>
            <person name="Gordon D."/>
            <person name="Cantsilieris S."/>
            <person name="Munson K."/>
            <person name="Nelson B."/>
            <person name="Raja A."/>
            <person name="Underwood J."/>
            <person name="Diekhans M."/>
            <person name="Fiddes I."/>
            <person name="Haussler D."/>
            <person name="Eichler E."/>
        </authorList>
    </citation>
    <scope>NUCLEOTIDE SEQUENCE [LARGE SCALE GENOMIC DNA]</scope>
    <source>
        <strain evidence="2">Yerkes chimp pedigree #C0471</strain>
    </source>
</reference>
<sequence length="53" mass="6329">MSVTLHTDVGDIKIEVFCERTPKTCEEYQGFHGSNRRSNRNWKRRQQYLGQEV</sequence>
<proteinExistence type="predicted"/>
<evidence type="ECO:0000313" key="2">
    <source>
        <dbReference type="EMBL" id="PNI66843.1"/>
    </source>
</evidence>
<feature type="region of interest" description="Disordered" evidence="1">
    <location>
        <begin position="29"/>
        <end position="53"/>
    </location>
</feature>
<evidence type="ECO:0000256" key="1">
    <source>
        <dbReference type="SAM" id="MobiDB-lite"/>
    </source>
</evidence>
<dbReference type="EMBL" id="NBAG03000236">
    <property type="protein sequence ID" value="PNI66843.1"/>
    <property type="molecule type" value="Genomic_DNA"/>
</dbReference>
<dbReference type="InterPro" id="IPR029000">
    <property type="entry name" value="Cyclophilin-like_dom_sf"/>
</dbReference>
<dbReference type="Proteomes" id="UP000236370">
    <property type="component" value="Unassembled WGS sequence"/>
</dbReference>
<accession>A0A2J8N508</accession>
<feature type="compositionally biased region" description="Basic residues" evidence="1">
    <location>
        <begin position="34"/>
        <end position="46"/>
    </location>
</feature>
<evidence type="ECO:0000313" key="3">
    <source>
        <dbReference type="Proteomes" id="UP000236370"/>
    </source>
</evidence>
<comment type="caution">
    <text evidence="2">The sequence shown here is derived from an EMBL/GenBank/DDBJ whole genome shotgun (WGS) entry which is preliminary data.</text>
</comment>
<name>A0A2J8N508_PANTR</name>
<organism evidence="2 3">
    <name type="scientific">Pan troglodytes</name>
    <name type="common">Chimpanzee</name>
    <dbReference type="NCBI Taxonomy" id="9598"/>
    <lineage>
        <taxon>Eukaryota</taxon>
        <taxon>Metazoa</taxon>
        <taxon>Chordata</taxon>
        <taxon>Craniata</taxon>
        <taxon>Vertebrata</taxon>
        <taxon>Euteleostomi</taxon>
        <taxon>Mammalia</taxon>
        <taxon>Eutheria</taxon>
        <taxon>Euarchontoglires</taxon>
        <taxon>Primates</taxon>
        <taxon>Haplorrhini</taxon>
        <taxon>Catarrhini</taxon>
        <taxon>Hominidae</taxon>
        <taxon>Pan</taxon>
    </lineage>
</organism>